<evidence type="ECO:0000313" key="1">
    <source>
        <dbReference type="EMBL" id="KIA76810.1"/>
    </source>
</evidence>
<gene>
    <name evidence="1" type="ORF">DB43_HJ00210</name>
</gene>
<dbReference type="PATRIC" id="fig|83552.4.peg.2083"/>
<dbReference type="AlphaFoldDB" id="A0A0C1C6M9"/>
<name>A0A0C1C6M9_9BACT</name>
<organism evidence="1 2">
    <name type="scientific">Parachlamydia acanthamoebae</name>
    <dbReference type="NCBI Taxonomy" id="83552"/>
    <lineage>
        <taxon>Bacteria</taxon>
        <taxon>Pseudomonadati</taxon>
        <taxon>Chlamydiota</taxon>
        <taxon>Chlamydiia</taxon>
        <taxon>Parachlamydiales</taxon>
        <taxon>Parachlamydiaceae</taxon>
        <taxon>Parachlamydia</taxon>
    </lineage>
</organism>
<sequence length="64" mass="7278">MLYCRFESIFKNAHNDRSLQDAFADINITVTFITKACLTLFSLPSELTTHPGFHMRAFLLGLKA</sequence>
<evidence type="ECO:0000313" key="2">
    <source>
        <dbReference type="Proteomes" id="UP000031307"/>
    </source>
</evidence>
<dbReference type="EMBL" id="JSAM01000105">
    <property type="protein sequence ID" value="KIA76810.1"/>
    <property type="molecule type" value="Genomic_DNA"/>
</dbReference>
<proteinExistence type="predicted"/>
<protein>
    <submittedName>
        <fullName evidence="1">Uncharacterized protein</fullName>
    </submittedName>
</protein>
<comment type="caution">
    <text evidence="1">The sequence shown here is derived from an EMBL/GenBank/DDBJ whole genome shotgun (WGS) entry which is preliminary data.</text>
</comment>
<accession>A0A0C1C6M9</accession>
<dbReference type="Proteomes" id="UP000031307">
    <property type="component" value="Unassembled WGS sequence"/>
</dbReference>
<reference evidence="1 2" key="1">
    <citation type="journal article" date="2014" name="Mol. Biol. Evol.">
        <title>Massive expansion of Ubiquitination-related gene families within the Chlamydiae.</title>
        <authorList>
            <person name="Domman D."/>
            <person name="Collingro A."/>
            <person name="Lagkouvardos I."/>
            <person name="Gehre L."/>
            <person name="Weinmaier T."/>
            <person name="Rattei T."/>
            <person name="Subtil A."/>
            <person name="Horn M."/>
        </authorList>
    </citation>
    <scope>NUCLEOTIDE SEQUENCE [LARGE SCALE GENOMIC DNA]</scope>
    <source>
        <strain evidence="1 2">OEW1</strain>
    </source>
</reference>